<dbReference type="OrthoDB" id="9007697at2"/>
<dbReference type="Proteomes" id="UP000035050">
    <property type="component" value="Chromosome"/>
</dbReference>
<feature type="region of interest" description="Disordered" evidence="2">
    <location>
        <begin position="180"/>
        <end position="220"/>
    </location>
</feature>
<name>A0A0E3YCI5_9BURK</name>
<dbReference type="AlphaFoldDB" id="A0A0E3YCI5"/>
<evidence type="ECO:0000313" key="4">
    <source>
        <dbReference type="Proteomes" id="UP000035050"/>
    </source>
</evidence>
<dbReference type="HOGENOM" id="CLU_1353563_0_0_4"/>
<evidence type="ECO:0000256" key="1">
    <source>
        <dbReference type="SAM" id="Coils"/>
    </source>
</evidence>
<reference evidence="3" key="1">
    <citation type="submission" date="2016-06" db="EMBL/GenBank/DDBJ databases">
        <title>Pandoraea oxalativorans DSM 23570 Genome Sequencing.</title>
        <authorList>
            <person name="Ee R."/>
            <person name="Lim Y.-L."/>
            <person name="Yong D."/>
            <person name="Yin W.-F."/>
            <person name="Chan K.-G."/>
        </authorList>
    </citation>
    <scope>NUCLEOTIDE SEQUENCE</scope>
    <source>
        <strain evidence="3">DSM 23570</strain>
    </source>
</reference>
<dbReference type="PATRIC" id="fig|573737.6.peg.4222"/>
<dbReference type="RefSeq" id="WP_046291918.1">
    <property type="nucleotide sequence ID" value="NZ_CP011253.3"/>
</dbReference>
<dbReference type="EMBL" id="CP011253">
    <property type="protein sequence ID" value="AKC70731.1"/>
    <property type="molecule type" value="Genomic_DNA"/>
</dbReference>
<evidence type="ECO:0000313" key="3">
    <source>
        <dbReference type="EMBL" id="AKC70731.1"/>
    </source>
</evidence>
<keyword evidence="1" id="KW-0175">Coiled coil</keyword>
<dbReference type="KEGG" id="pox:MB84_16430"/>
<organism evidence="3 4">
    <name type="scientific">Pandoraea oxalativorans</name>
    <dbReference type="NCBI Taxonomy" id="573737"/>
    <lineage>
        <taxon>Bacteria</taxon>
        <taxon>Pseudomonadati</taxon>
        <taxon>Pseudomonadota</taxon>
        <taxon>Betaproteobacteria</taxon>
        <taxon>Burkholderiales</taxon>
        <taxon>Burkholderiaceae</taxon>
        <taxon>Pandoraea</taxon>
    </lineage>
</organism>
<sequence length="220" mass="23422">MPRTSPHFDDVTLGVLHAAARRANAAHRESNTAFLDQFIRDATGATHRLHSAQTYLRVLAGAGIERLPSAGTVQRAITRARLGAGGIPPAGDAMSFGMRAAEQQTLAQHVARVMALLSPDGSGRPVIDPPADAPFDAMDAYRRLQRLEGENRALRVRAEELTAMLMAARVALAEALSRHGHRERGEMGSGGRVSDAPGAEPPGARGQPDNPDKPGTSRYD</sequence>
<protein>
    <submittedName>
        <fullName evidence="3">Uncharacterized protein</fullName>
    </submittedName>
</protein>
<evidence type="ECO:0000256" key="2">
    <source>
        <dbReference type="SAM" id="MobiDB-lite"/>
    </source>
</evidence>
<proteinExistence type="predicted"/>
<accession>A0A0E3YCI5</accession>
<keyword evidence="4" id="KW-1185">Reference proteome</keyword>
<gene>
    <name evidence="3" type="ORF">MB84_16430</name>
</gene>
<feature type="coiled-coil region" evidence="1">
    <location>
        <begin position="137"/>
        <end position="164"/>
    </location>
</feature>